<gene>
    <name evidence="2" type="ORF">GBAR_LOCUS19587</name>
</gene>
<dbReference type="EMBL" id="CASHTH010002755">
    <property type="protein sequence ID" value="CAI8034857.1"/>
    <property type="molecule type" value="Genomic_DNA"/>
</dbReference>
<proteinExistence type="predicted"/>
<evidence type="ECO:0000313" key="2">
    <source>
        <dbReference type="EMBL" id="CAI8034857.1"/>
    </source>
</evidence>
<comment type="caution">
    <text evidence="2">The sequence shown here is derived from an EMBL/GenBank/DDBJ whole genome shotgun (WGS) entry which is preliminary data.</text>
</comment>
<feature type="region of interest" description="Disordered" evidence="1">
    <location>
        <begin position="29"/>
        <end position="48"/>
    </location>
</feature>
<keyword evidence="3" id="KW-1185">Reference proteome</keyword>
<name>A0AA35X1Z3_GEOBA</name>
<accession>A0AA35X1Z3</accession>
<evidence type="ECO:0000313" key="3">
    <source>
        <dbReference type="Proteomes" id="UP001174909"/>
    </source>
</evidence>
<dbReference type="Proteomes" id="UP001174909">
    <property type="component" value="Unassembled WGS sequence"/>
</dbReference>
<feature type="compositionally biased region" description="Polar residues" evidence="1">
    <location>
        <begin position="31"/>
        <end position="48"/>
    </location>
</feature>
<protein>
    <submittedName>
        <fullName evidence="2">Uncharacterized protein</fullName>
    </submittedName>
</protein>
<evidence type="ECO:0000256" key="1">
    <source>
        <dbReference type="SAM" id="MobiDB-lite"/>
    </source>
</evidence>
<organism evidence="2 3">
    <name type="scientific">Geodia barretti</name>
    <name type="common">Barrett's horny sponge</name>
    <dbReference type="NCBI Taxonomy" id="519541"/>
    <lineage>
        <taxon>Eukaryota</taxon>
        <taxon>Metazoa</taxon>
        <taxon>Porifera</taxon>
        <taxon>Demospongiae</taxon>
        <taxon>Heteroscleromorpha</taxon>
        <taxon>Tetractinellida</taxon>
        <taxon>Astrophorina</taxon>
        <taxon>Geodiidae</taxon>
        <taxon>Geodia</taxon>
    </lineage>
</organism>
<dbReference type="AlphaFoldDB" id="A0AA35X1Z3"/>
<sequence>MGEVPAADETLTPDDAADVLESRSYYLHRPSPTSWGSSSNCRNTSWKPSTPRTLRLINTFLEF</sequence>
<reference evidence="2" key="1">
    <citation type="submission" date="2023-03" db="EMBL/GenBank/DDBJ databases">
        <authorList>
            <person name="Steffen K."/>
            <person name="Cardenas P."/>
        </authorList>
    </citation>
    <scope>NUCLEOTIDE SEQUENCE</scope>
</reference>